<accession>A0A0V1E2B9</accession>
<name>A0A0V1E2B9_TRIPS</name>
<organism evidence="1 2">
    <name type="scientific">Trichinella pseudospiralis</name>
    <name type="common">Parasitic roundworm</name>
    <dbReference type="NCBI Taxonomy" id="6337"/>
    <lineage>
        <taxon>Eukaryota</taxon>
        <taxon>Metazoa</taxon>
        <taxon>Ecdysozoa</taxon>
        <taxon>Nematoda</taxon>
        <taxon>Enoplea</taxon>
        <taxon>Dorylaimia</taxon>
        <taxon>Trichinellida</taxon>
        <taxon>Trichinellidae</taxon>
        <taxon>Trichinella</taxon>
    </lineage>
</organism>
<dbReference type="Proteomes" id="UP000054632">
    <property type="component" value="Unassembled WGS sequence"/>
</dbReference>
<reference evidence="1 2" key="1">
    <citation type="submission" date="2015-01" db="EMBL/GenBank/DDBJ databases">
        <title>Evolution of Trichinella species and genotypes.</title>
        <authorList>
            <person name="Korhonen P.K."/>
            <person name="Edoardo P."/>
            <person name="Giuseppe L.R."/>
            <person name="Gasser R.B."/>
        </authorList>
    </citation>
    <scope>NUCLEOTIDE SEQUENCE [LARGE SCALE GENOMIC DNA]</scope>
    <source>
        <strain evidence="1">ISS13</strain>
    </source>
</reference>
<evidence type="ECO:0000313" key="2">
    <source>
        <dbReference type="Proteomes" id="UP000054632"/>
    </source>
</evidence>
<protein>
    <submittedName>
        <fullName evidence="1">Uncharacterized protein</fullName>
    </submittedName>
</protein>
<evidence type="ECO:0000313" key="1">
    <source>
        <dbReference type="EMBL" id="KRY67665.1"/>
    </source>
</evidence>
<dbReference type="EMBL" id="JYDR01000131">
    <property type="protein sequence ID" value="KRY67665.1"/>
    <property type="molecule type" value="Genomic_DNA"/>
</dbReference>
<gene>
    <name evidence="1" type="ORF">T4A_4718</name>
</gene>
<dbReference type="AlphaFoldDB" id="A0A0V1E2B9"/>
<proteinExistence type="predicted"/>
<comment type="caution">
    <text evidence="1">The sequence shown here is derived from an EMBL/GenBank/DDBJ whole genome shotgun (WGS) entry which is preliminary data.</text>
</comment>
<sequence length="91" mass="10025">MSLYGAKKIFQPPIQVANLLQARKAVPDVQGFDEICSPLNVSQHKLLVLRKQTATGNELAIIQVNHVNANDILNFEPCDDNTKTAEIPKSV</sequence>